<keyword evidence="2" id="KW-1185">Reference proteome</keyword>
<comment type="caution">
    <text evidence="1">The sequence shown here is derived from an EMBL/GenBank/DDBJ whole genome shotgun (WGS) entry which is preliminary data.</text>
</comment>
<sequence>TGNTEGEGCEHVFSMSNELAQSTHHASRFHQHQAIEEHFGFWNQDKYAALSKELPAVTALY</sequence>
<accession>A0AAD4C9I9</accession>
<dbReference type="Pfam" id="PF18758">
    <property type="entry name" value="KDZ"/>
    <property type="match status" value="1"/>
</dbReference>
<reference evidence="1" key="1">
    <citation type="submission" date="2019-10" db="EMBL/GenBank/DDBJ databases">
        <authorList>
            <consortium name="DOE Joint Genome Institute"/>
            <person name="Kuo A."/>
            <person name="Miyauchi S."/>
            <person name="Kiss E."/>
            <person name="Drula E."/>
            <person name="Kohler A."/>
            <person name="Sanchez-Garcia M."/>
            <person name="Andreopoulos B."/>
            <person name="Barry K.W."/>
            <person name="Bonito G."/>
            <person name="Buee M."/>
            <person name="Carver A."/>
            <person name="Chen C."/>
            <person name="Cichocki N."/>
            <person name="Clum A."/>
            <person name="Culley D."/>
            <person name="Crous P.W."/>
            <person name="Fauchery L."/>
            <person name="Girlanda M."/>
            <person name="Hayes R."/>
            <person name="Keri Z."/>
            <person name="LaButti K."/>
            <person name="Lipzen A."/>
            <person name="Lombard V."/>
            <person name="Magnuson J."/>
            <person name="Maillard F."/>
            <person name="Morin E."/>
            <person name="Murat C."/>
            <person name="Nolan M."/>
            <person name="Ohm R."/>
            <person name="Pangilinan J."/>
            <person name="Pereira M."/>
            <person name="Perotto S."/>
            <person name="Peter M."/>
            <person name="Riley R."/>
            <person name="Sitrit Y."/>
            <person name="Stielow B."/>
            <person name="Szollosi G."/>
            <person name="Zifcakova L."/>
            <person name="Stursova M."/>
            <person name="Spatafora J.W."/>
            <person name="Tedersoo L."/>
            <person name="Vaario L.-M."/>
            <person name="Yamada A."/>
            <person name="Yan M."/>
            <person name="Wang P."/>
            <person name="Xu J."/>
            <person name="Bruns T."/>
            <person name="Baldrian P."/>
            <person name="Vilgalys R."/>
            <person name="Henrissat B."/>
            <person name="Grigoriev I.V."/>
            <person name="Hibbett D."/>
            <person name="Nagy L.G."/>
            <person name="Martin F.M."/>
        </authorList>
    </citation>
    <scope>NUCLEOTIDE SEQUENCE</scope>
    <source>
        <strain evidence="1">BED1</strain>
    </source>
</reference>
<gene>
    <name evidence="1" type="ORF">L210DRAFT_3383705</name>
</gene>
<dbReference type="InterPro" id="IPR040521">
    <property type="entry name" value="KDZ"/>
</dbReference>
<dbReference type="EMBL" id="WHUW01000001">
    <property type="protein sequence ID" value="KAF8452807.1"/>
    <property type="molecule type" value="Genomic_DNA"/>
</dbReference>
<evidence type="ECO:0000313" key="1">
    <source>
        <dbReference type="EMBL" id="KAF8452807.1"/>
    </source>
</evidence>
<proteinExistence type="predicted"/>
<feature type="non-terminal residue" evidence="1">
    <location>
        <position position="1"/>
    </location>
</feature>
<dbReference type="AlphaFoldDB" id="A0AAD4C9I9"/>
<name>A0AAD4C9I9_BOLED</name>
<evidence type="ECO:0000313" key="2">
    <source>
        <dbReference type="Proteomes" id="UP001194468"/>
    </source>
</evidence>
<protein>
    <submittedName>
        <fullName evidence="1">Uncharacterized protein</fullName>
    </submittedName>
</protein>
<dbReference type="Proteomes" id="UP001194468">
    <property type="component" value="Unassembled WGS sequence"/>
</dbReference>
<organism evidence="1 2">
    <name type="scientific">Boletus edulis BED1</name>
    <dbReference type="NCBI Taxonomy" id="1328754"/>
    <lineage>
        <taxon>Eukaryota</taxon>
        <taxon>Fungi</taxon>
        <taxon>Dikarya</taxon>
        <taxon>Basidiomycota</taxon>
        <taxon>Agaricomycotina</taxon>
        <taxon>Agaricomycetes</taxon>
        <taxon>Agaricomycetidae</taxon>
        <taxon>Boletales</taxon>
        <taxon>Boletineae</taxon>
        <taxon>Boletaceae</taxon>
        <taxon>Boletoideae</taxon>
        <taxon>Boletus</taxon>
    </lineage>
</organism>
<reference evidence="1" key="2">
    <citation type="journal article" date="2020" name="Nat. Commun.">
        <title>Large-scale genome sequencing of mycorrhizal fungi provides insights into the early evolution of symbiotic traits.</title>
        <authorList>
            <person name="Miyauchi S."/>
            <person name="Kiss E."/>
            <person name="Kuo A."/>
            <person name="Drula E."/>
            <person name="Kohler A."/>
            <person name="Sanchez-Garcia M."/>
            <person name="Morin E."/>
            <person name="Andreopoulos B."/>
            <person name="Barry K.W."/>
            <person name="Bonito G."/>
            <person name="Buee M."/>
            <person name="Carver A."/>
            <person name="Chen C."/>
            <person name="Cichocki N."/>
            <person name="Clum A."/>
            <person name="Culley D."/>
            <person name="Crous P.W."/>
            <person name="Fauchery L."/>
            <person name="Girlanda M."/>
            <person name="Hayes R.D."/>
            <person name="Keri Z."/>
            <person name="LaButti K."/>
            <person name="Lipzen A."/>
            <person name="Lombard V."/>
            <person name="Magnuson J."/>
            <person name="Maillard F."/>
            <person name="Murat C."/>
            <person name="Nolan M."/>
            <person name="Ohm R.A."/>
            <person name="Pangilinan J."/>
            <person name="Pereira M.F."/>
            <person name="Perotto S."/>
            <person name="Peter M."/>
            <person name="Pfister S."/>
            <person name="Riley R."/>
            <person name="Sitrit Y."/>
            <person name="Stielow J.B."/>
            <person name="Szollosi G."/>
            <person name="Zifcakova L."/>
            <person name="Stursova M."/>
            <person name="Spatafora J.W."/>
            <person name="Tedersoo L."/>
            <person name="Vaario L.M."/>
            <person name="Yamada A."/>
            <person name="Yan M."/>
            <person name="Wang P."/>
            <person name="Xu J."/>
            <person name="Bruns T."/>
            <person name="Baldrian P."/>
            <person name="Vilgalys R."/>
            <person name="Dunand C."/>
            <person name="Henrissat B."/>
            <person name="Grigoriev I.V."/>
            <person name="Hibbett D."/>
            <person name="Nagy L.G."/>
            <person name="Martin F.M."/>
        </authorList>
    </citation>
    <scope>NUCLEOTIDE SEQUENCE</scope>
    <source>
        <strain evidence="1">BED1</strain>
    </source>
</reference>